<accession>A0A6G1GJY7</accession>
<protein>
    <submittedName>
        <fullName evidence="1">Uncharacterized protein</fullName>
    </submittedName>
</protein>
<evidence type="ECO:0000313" key="2">
    <source>
        <dbReference type="Proteomes" id="UP000800041"/>
    </source>
</evidence>
<dbReference type="AlphaFoldDB" id="A0A6G1GJY7"/>
<organism evidence="1 2">
    <name type="scientific">Aulographum hederae CBS 113979</name>
    <dbReference type="NCBI Taxonomy" id="1176131"/>
    <lineage>
        <taxon>Eukaryota</taxon>
        <taxon>Fungi</taxon>
        <taxon>Dikarya</taxon>
        <taxon>Ascomycota</taxon>
        <taxon>Pezizomycotina</taxon>
        <taxon>Dothideomycetes</taxon>
        <taxon>Pleosporomycetidae</taxon>
        <taxon>Aulographales</taxon>
        <taxon>Aulographaceae</taxon>
    </lineage>
</organism>
<dbReference type="Proteomes" id="UP000800041">
    <property type="component" value="Unassembled WGS sequence"/>
</dbReference>
<evidence type="ECO:0000313" key="1">
    <source>
        <dbReference type="EMBL" id="KAF1981038.1"/>
    </source>
</evidence>
<dbReference type="EMBL" id="ML977210">
    <property type="protein sequence ID" value="KAF1981038.1"/>
    <property type="molecule type" value="Genomic_DNA"/>
</dbReference>
<gene>
    <name evidence="1" type="ORF">K402DRAFT_252614</name>
</gene>
<proteinExistence type="predicted"/>
<sequence>MTLCYHQFMTAALSQFFKQRTAPIMSGLSLFLFFVTTSTASLNVCSASRAHCWNYKNINCHACKIRPSPLRHSSRCLSWRWSSW</sequence>
<keyword evidence="2" id="KW-1185">Reference proteome</keyword>
<name>A0A6G1GJY7_9PEZI</name>
<reference evidence="1" key="1">
    <citation type="journal article" date="2020" name="Stud. Mycol.">
        <title>101 Dothideomycetes genomes: a test case for predicting lifestyles and emergence of pathogens.</title>
        <authorList>
            <person name="Haridas S."/>
            <person name="Albert R."/>
            <person name="Binder M."/>
            <person name="Bloem J."/>
            <person name="Labutti K."/>
            <person name="Salamov A."/>
            <person name="Andreopoulos B."/>
            <person name="Baker S."/>
            <person name="Barry K."/>
            <person name="Bills G."/>
            <person name="Bluhm B."/>
            <person name="Cannon C."/>
            <person name="Castanera R."/>
            <person name="Culley D."/>
            <person name="Daum C."/>
            <person name="Ezra D."/>
            <person name="Gonzalez J."/>
            <person name="Henrissat B."/>
            <person name="Kuo A."/>
            <person name="Liang C."/>
            <person name="Lipzen A."/>
            <person name="Lutzoni F."/>
            <person name="Magnuson J."/>
            <person name="Mondo S."/>
            <person name="Nolan M."/>
            <person name="Ohm R."/>
            <person name="Pangilinan J."/>
            <person name="Park H.-J."/>
            <person name="Ramirez L."/>
            <person name="Alfaro M."/>
            <person name="Sun H."/>
            <person name="Tritt A."/>
            <person name="Yoshinaga Y."/>
            <person name="Zwiers L.-H."/>
            <person name="Turgeon B."/>
            <person name="Goodwin S."/>
            <person name="Spatafora J."/>
            <person name="Crous P."/>
            <person name="Grigoriev I."/>
        </authorList>
    </citation>
    <scope>NUCLEOTIDE SEQUENCE</scope>
    <source>
        <strain evidence="1">CBS 113979</strain>
    </source>
</reference>